<dbReference type="InterPro" id="IPR003439">
    <property type="entry name" value="ABC_transporter-like_ATP-bd"/>
</dbReference>
<keyword evidence="2" id="KW-0813">Transport</keyword>
<dbReference type="InterPro" id="IPR050683">
    <property type="entry name" value="Bact_Polysacc_Export_ATP-bd"/>
</dbReference>
<keyword evidence="5" id="KW-1278">Translocase</keyword>
<dbReference type="GO" id="GO:0016020">
    <property type="term" value="C:membrane"/>
    <property type="evidence" value="ECO:0007669"/>
    <property type="project" value="InterPro"/>
</dbReference>
<dbReference type="InterPro" id="IPR015860">
    <property type="entry name" value="ABC_transpr_TagH-like"/>
</dbReference>
<keyword evidence="3" id="KW-0547">Nucleotide-binding</keyword>
<dbReference type="PANTHER" id="PTHR46743">
    <property type="entry name" value="TEICHOIC ACIDS EXPORT ATP-BINDING PROTEIN TAGH"/>
    <property type="match status" value="1"/>
</dbReference>
<sequence>MKNYAVEVNEVSMKFNLGREKIDSFKEYLIRMLKKDISYDEFYALRNVSFKVEQGDSFAILGGNGSGKSTALKIISGIYKPTTGSVKVNGTIAPLIELGAGFDMDLTARENIFLNAAVLGYSKKFITEQYDRIIEFSELSEFEDVPLKNFSSGMTARLGFSIATLVKPDILIVDEILSVGDHAFQEKCEKKMDEMTSGGTTLILVSHSIEQVKKICKNAVWINKGEVMISGSVEEVSNAYLNVSYSK</sequence>
<comment type="similarity">
    <text evidence="1">Belongs to the ABC transporter superfamily.</text>
</comment>
<proteinExistence type="inferred from homology"/>
<dbReference type="CDD" id="cd03220">
    <property type="entry name" value="ABC_KpsT_Wzt"/>
    <property type="match status" value="1"/>
</dbReference>
<dbReference type="GO" id="GO:0140359">
    <property type="term" value="F:ABC-type transporter activity"/>
    <property type="evidence" value="ECO:0007669"/>
    <property type="project" value="InterPro"/>
</dbReference>
<evidence type="ECO:0000256" key="3">
    <source>
        <dbReference type="ARBA" id="ARBA00022741"/>
    </source>
</evidence>
<evidence type="ECO:0000256" key="1">
    <source>
        <dbReference type="ARBA" id="ARBA00005417"/>
    </source>
</evidence>
<dbReference type="InterPro" id="IPR027417">
    <property type="entry name" value="P-loop_NTPase"/>
</dbReference>
<dbReference type="PANTHER" id="PTHR46743:SF2">
    <property type="entry name" value="TEICHOIC ACIDS EXPORT ATP-BINDING PROTEIN TAGH"/>
    <property type="match status" value="1"/>
</dbReference>
<dbReference type="SMART" id="SM00382">
    <property type="entry name" value="AAA"/>
    <property type="match status" value="1"/>
</dbReference>
<dbReference type="AlphaFoldDB" id="A0A9J6ZHA5"/>
<evidence type="ECO:0000256" key="2">
    <source>
        <dbReference type="ARBA" id="ARBA00022448"/>
    </source>
</evidence>
<dbReference type="GO" id="GO:0005524">
    <property type="term" value="F:ATP binding"/>
    <property type="evidence" value="ECO:0007669"/>
    <property type="project" value="UniProtKB-KW"/>
</dbReference>
<dbReference type="GO" id="GO:0016887">
    <property type="term" value="F:ATP hydrolysis activity"/>
    <property type="evidence" value="ECO:0007669"/>
    <property type="project" value="InterPro"/>
</dbReference>
<name>A0A9J6ZHA5_9BACL</name>
<organism evidence="7 8">
    <name type="scientific">Candidatus Pristimantibacillus lignocellulolyticus</name>
    <dbReference type="NCBI Taxonomy" id="2994561"/>
    <lineage>
        <taxon>Bacteria</taxon>
        <taxon>Bacillati</taxon>
        <taxon>Bacillota</taxon>
        <taxon>Bacilli</taxon>
        <taxon>Bacillales</taxon>
        <taxon>Paenibacillaceae</taxon>
        <taxon>Candidatus Pristimantibacillus</taxon>
    </lineage>
</organism>
<dbReference type="EMBL" id="CP097899">
    <property type="protein sequence ID" value="URN95428.1"/>
    <property type="molecule type" value="Genomic_DNA"/>
</dbReference>
<dbReference type="Proteomes" id="UP001056756">
    <property type="component" value="Chromosome"/>
</dbReference>
<reference evidence="7" key="1">
    <citation type="submission" date="2022-05" db="EMBL/GenBank/DDBJ databases">
        <title>Novel bacterial taxa in a minimal lignocellulolytic consortium and its capacity to transform plastics disclosed by genome-resolved metagenomics.</title>
        <authorList>
            <person name="Rodriguez C.A.D."/>
            <person name="Diaz-Garcia L."/>
            <person name="Herrera K."/>
            <person name="Tarazona N.A."/>
            <person name="Sproer C."/>
            <person name="Overmann J."/>
            <person name="Jimenez D.J."/>
        </authorList>
    </citation>
    <scope>NUCLEOTIDE SEQUENCE</scope>
    <source>
        <strain evidence="7">MAG5</strain>
    </source>
</reference>
<gene>
    <name evidence="7" type="ORF">NAG76_03975</name>
</gene>
<evidence type="ECO:0000256" key="4">
    <source>
        <dbReference type="ARBA" id="ARBA00022840"/>
    </source>
</evidence>
<dbReference type="Pfam" id="PF00005">
    <property type="entry name" value="ABC_tran"/>
    <property type="match status" value="1"/>
</dbReference>
<evidence type="ECO:0000313" key="8">
    <source>
        <dbReference type="Proteomes" id="UP001056756"/>
    </source>
</evidence>
<keyword evidence="4 7" id="KW-0067">ATP-binding</keyword>
<dbReference type="Gene3D" id="3.40.50.300">
    <property type="entry name" value="P-loop containing nucleotide triphosphate hydrolases"/>
    <property type="match status" value="1"/>
</dbReference>
<evidence type="ECO:0000259" key="6">
    <source>
        <dbReference type="SMART" id="SM00382"/>
    </source>
</evidence>
<dbReference type="KEGG" id="plig:NAG76_03975"/>
<evidence type="ECO:0000313" key="7">
    <source>
        <dbReference type="EMBL" id="URN95428.1"/>
    </source>
</evidence>
<dbReference type="SUPFAM" id="SSF52540">
    <property type="entry name" value="P-loop containing nucleoside triphosphate hydrolases"/>
    <property type="match status" value="1"/>
</dbReference>
<protein>
    <submittedName>
        <fullName evidence="7">ABC transporter ATP-binding protein</fullName>
    </submittedName>
</protein>
<accession>A0A9J6ZHA5</accession>
<feature type="domain" description="AAA+ ATPase" evidence="6">
    <location>
        <begin position="54"/>
        <end position="234"/>
    </location>
</feature>
<dbReference type="InterPro" id="IPR003593">
    <property type="entry name" value="AAA+_ATPase"/>
</dbReference>
<evidence type="ECO:0000256" key="5">
    <source>
        <dbReference type="ARBA" id="ARBA00022967"/>
    </source>
</evidence>